<protein>
    <submittedName>
        <fullName evidence="2">Uncharacterized protein</fullName>
    </submittedName>
</protein>
<feature type="compositionally biased region" description="Basic and acidic residues" evidence="1">
    <location>
        <begin position="188"/>
        <end position="221"/>
    </location>
</feature>
<evidence type="ECO:0000313" key="2">
    <source>
        <dbReference type="EMBL" id="CAE7773585.1"/>
    </source>
</evidence>
<dbReference type="Proteomes" id="UP000601435">
    <property type="component" value="Unassembled WGS sequence"/>
</dbReference>
<sequence>TSPADPGVEMQIDDYECGSQVSSNRVGPLIPGKEGMTTDAEISEMEEEAPETCLPRPPCNDPAVCEESDSEDDSASMATTLKLGEHLVSEHEVVESPCDWCDIMPEKEGCCVGCGCSLVPMDEAAEPKQSFKKKAESESDDDLPPFVVEAAKAMDDSQASGATVSTAKPKQRKLAGEQAKPEKKKKSEQHDNGEPKPKKKREQHENGETKPKKKCEQHENGAPKPKKKCEQLENGDSLHNALEHVERDEKPSHKRKGLDEAPKASFKRPKTRGKGRDSDASTAAPSSAAGGVLSVENSEAEQEERRAIVPAPAVPAETGDDMWHSYDLKALNVPSECRPRGPGRGLHSYTVSFDGATFDVLMKKKGFFVKKPVGEGKKGTISWACNGGIEAAWLKAKKHAGLK</sequence>
<dbReference type="EMBL" id="CAJNJA010041272">
    <property type="protein sequence ID" value="CAE7773585.1"/>
    <property type="molecule type" value="Genomic_DNA"/>
</dbReference>
<evidence type="ECO:0000313" key="3">
    <source>
        <dbReference type="Proteomes" id="UP000601435"/>
    </source>
</evidence>
<feature type="compositionally biased region" description="Acidic residues" evidence="1">
    <location>
        <begin position="64"/>
        <end position="74"/>
    </location>
</feature>
<comment type="caution">
    <text evidence="2">The sequence shown here is derived from an EMBL/GenBank/DDBJ whole genome shotgun (WGS) entry which is preliminary data.</text>
</comment>
<reference evidence="2" key="1">
    <citation type="submission" date="2021-02" db="EMBL/GenBank/DDBJ databases">
        <authorList>
            <person name="Dougan E. K."/>
            <person name="Rhodes N."/>
            <person name="Thang M."/>
            <person name="Chan C."/>
        </authorList>
    </citation>
    <scope>NUCLEOTIDE SEQUENCE</scope>
</reference>
<gene>
    <name evidence="2" type="ORF">SNEC2469_LOCUS22620</name>
</gene>
<name>A0A812YE58_9DINO</name>
<feature type="compositionally biased region" description="Basic and acidic residues" evidence="1">
    <location>
        <begin position="241"/>
        <end position="262"/>
    </location>
</feature>
<proteinExistence type="predicted"/>
<feature type="compositionally biased region" description="Low complexity" evidence="1">
    <location>
        <begin position="280"/>
        <end position="289"/>
    </location>
</feature>
<organism evidence="2 3">
    <name type="scientific">Symbiodinium necroappetens</name>
    <dbReference type="NCBI Taxonomy" id="1628268"/>
    <lineage>
        <taxon>Eukaryota</taxon>
        <taxon>Sar</taxon>
        <taxon>Alveolata</taxon>
        <taxon>Dinophyceae</taxon>
        <taxon>Suessiales</taxon>
        <taxon>Symbiodiniaceae</taxon>
        <taxon>Symbiodinium</taxon>
    </lineage>
</organism>
<feature type="non-terminal residue" evidence="2">
    <location>
        <position position="1"/>
    </location>
</feature>
<dbReference type="OrthoDB" id="429152at2759"/>
<dbReference type="AlphaFoldDB" id="A0A812YE58"/>
<feature type="compositionally biased region" description="Polar residues" evidence="1">
    <location>
        <begin position="157"/>
        <end position="168"/>
    </location>
</feature>
<evidence type="ECO:0000256" key="1">
    <source>
        <dbReference type="SAM" id="MobiDB-lite"/>
    </source>
</evidence>
<accession>A0A812YE58</accession>
<feature type="region of interest" description="Disordered" evidence="1">
    <location>
        <begin position="127"/>
        <end position="320"/>
    </location>
</feature>
<feature type="region of interest" description="Disordered" evidence="1">
    <location>
        <begin position="45"/>
        <end position="75"/>
    </location>
</feature>
<keyword evidence="3" id="KW-1185">Reference proteome</keyword>